<proteinExistence type="inferred from homology"/>
<dbReference type="RefSeq" id="WP_170322926.1">
    <property type="nucleotide sequence ID" value="NZ_BAAAHL010000007.1"/>
</dbReference>
<comment type="similarity">
    <text evidence="1">Belongs to the leucine-binding protein family.</text>
</comment>
<evidence type="ECO:0000256" key="3">
    <source>
        <dbReference type="SAM" id="SignalP"/>
    </source>
</evidence>
<dbReference type="PROSITE" id="PS51257">
    <property type="entry name" value="PROKAR_LIPOPROTEIN"/>
    <property type="match status" value="1"/>
</dbReference>
<dbReference type="AlphaFoldDB" id="A0A5M3X527"/>
<dbReference type="InterPro" id="IPR051010">
    <property type="entry name" value="BCAA_transport"/>
</dbReference>
<protein>
    <recommendedName>
        <fullName evidence="4">Leucine-binding protein domain-containing protein</fullName>
    </recommendedName>
</protein>
<dbReference type="InterPro" id="IPR028081">
    <property type="entry name" value="Leu-bd"/>
</dbReference>
<name>A0A5M3X527_9ACTN</name>
<evidence type="ECO:0000256" key="2">
    <source>
        <dbReference type="ARBA" id="ARBA00022729"/>
    </source>
</evidence>
<organism evidence="5 6">
    <name type="scientific">Acrocarpospora macrocephala</name>
    <dbReference type="NCBI Taxonomy" id="150177"/>
    <lineage>
        <taxon>Bacteria</taxon>
        <taxon>Bacillati</taxon>
        <taxon>Actinomycetota</taxon>
        <taxon>Actinomycetes</taxon>
        <taxon>Streptosporangiales</taxon>
        <taxon>Streptosporangiaceae</taxon>
        <taxon>Acrocarpospora</taxon>
    </lineage>
</organism>
<dbReference type="InterPro" id="IPR028082">
    <property type="entry name" value="Peripla_BP_I"/>
</dbReference>
<evidence type="ECO:0000259" key="4">
    <source>
        <dbReference type="Pfam" id="PF13458"/>
    </source>
</evidence>
<gene>
    <name evidence="5" type="ORF">Amac_083480</name>
</gene>
<dbReference type="Gene3D" id="3.40.50.2300">
    <property type="match status" value="2"/>
</dbReference>
<dbReference type="SUPFAM" id="SSF53822">
    <property type="entry name" value="Periplasmic binding protein-like I"/>
    <property type="match status" value="1"/>
</dbReference>
<dbReference type="Pfam" id="PF13458">
    <property type="entry name" value="Peripla_BP_6"/>
    <property type="match status" value="1"/>
</dbReference>
<dbReference type="PANTHER" id="PTHR30483:SF6">
    <property type="entry name" value="PERIPLASMIC BINDING PROTEIN OF ABC TRANSPORTER FOR NATURAL AMINO ACIDS"/>
    <property type="match status" value="1"/>
</dbReference>
<dbReference type="EMBL" id="BLAE01000064">
    <property type="protein sequence ID" value="GES14751.1"/>
    <property type="molecule type" value="Genomic_DNA"/>
</dbReference>
<feature type="signal peptide" evidence="3">
    <location>
        <begin position="1"/>
        <end position="20"/>
    </location>
</feature>
<keyword evidence="6" id="KW-1185">Reference proteome</keyword>
<evidence type="ECO:0000313" key="5">
    <source>
        <dbReference type="EMBL" id="GES14751.1"/>
    </source>
</evidence>
<keyword evidence="2 3" id="KW-0732">Signal</keyword>
<feature type="chain" id="PRO_5039474170" description="Leucine-binding protein domain-containing protein" evidence="3">
    <location>
        <begin position="21"/>
        <end position="405"/>
    </location>
</feature>
<feature type="domain" description="Leucine-binding protein" evidence="4">
    <location>
        <begin position="35"/>
        <end position="392"/>
    </location>
</feature>
<accession>A0A5M3X527</accession>
<evidence type="ECO:0000256" key="1">
    <source>
        <dbReference type="ARBA" id="ARBA00010062"/>
    </source>
</evidence>
<comment type="caution">
    <text evidence="5">The sequence shown here is derived from an EMBL/GenBank/DDBJ whole genome shotgun (WGS) entry which is preliminary data.</text>
</comment>
<sequence length="405" mass="41442">MLRFGKLAIAAAAGSLVLSACGTNSDEAASGGDVIRVGILVSQTGLQAAAGKTHVASAQLGVDKVNQAGGVDVGGKKYKLELVAGDAATDPAKASAAAQTLLRDEGVKFLLGTGDTPTLLAIEPLLVKQNILWIGGSTYLAGRLEETKASTGYENTFATNPSAATAYSAGVKGALRFMPELKTAAVLWPAGSSLDPFAKMIETSFEEQGIKVVDTVRFDPATQDFSAVITRLKSKSPDIVFTGTSTPSVSAIASQAVDLGSPFKAIIAQGVTSGIGMTGDNGNPLPFPFMYLVNRGIDPNVGTPQVEQFYKDFAASNGGQEVAKDATQYASEFTSPVQLLAAAIQQAGTVDDIPAITKALAGGLKVEAPTGEAGFNATTHVLEAPIAVCRVLAGKGSCEAIETAK</sequence>
<dbReference type="PANTHER" id="PTHR30483">
    <property type="entry name" value="LEUCINE-SPECIFIC-BINDING PROTEIN"/>
    <property type="match status" value="1"/>
</dbReference>
<reference evidence="5 6" key="1">
    <citation type="submission" date="2019-10" db="EMBL/GenBank/DDBJ databases">
        <title>Whole genome shotgun sequence of Acrocarpospora macrocephala NBRC 16266.</title>
        <authorList>
            <person name="Ichikawa N."/>
            <person name="Kimura A."/>
            <person name="Kitahashi Y."/>
            <person name="Komaki H."/>
            <person name="Oguchi A."/>
        </authorList>
    </citation>
    <scope>NUCLEOTIDE SEQUENCE [LARGE SCALE GENOMIC DNA]</scope>
    <source>
        <strain evidence="5 6">NBRC 16266</strain>
    </source>
</reference>
<evidence type="ECO:0000313" key="6">
    <source>
        <dbReference type="Proteomes" id="UP000331127"/>
    </source>
</evidence>
<dbReference type="Proteomes" id="UP000331127">
    <property type="component" value="Unassembled WGS sequence"/>
</dbReference>